<dbReference type="GO" id="GO:0005886">
    <property type="term" value="C:plasma membrane"/>
    <property type="evidence" value="ECO:0007669"/>
    <property type="project" value="TreeGrafter"/>
</dbReference>
<dbReference type="AlphaFoldDB" id="A0A6N3DYT4"/>
<evidence type="ECO:0000313" key="1">
    <source>
        <dbReference type="EMBL" id="VYU31641.1"/>
    </source>
</evidence>
<proteinExistence type="predicted"/>
<organism evidence="1">
    <name type="scientific">Veillonella parvula</name>
    <name type="common">Staphylococcus parvulus</name>
    <dbReference type="NCBI Taxonomy" id="29466"/>
    <lineage>
        <taxon>Bacteria</taxon>
        <taxon>Bacillati</taxon>
        <taxon>Bacillota</taxon>
        <taxon>Negativicutes</taxon>
        <taxon>Veillonellales</taxon>
        <taxon>Veillonellaceae</taxon>
        <taxon>Veillonella</taxon>
    </lineage>
</organism>
<protein>
    <submittedName>
        <fullName evidence="1">Inner membrane protein YhaI</fullName>
    </submittedName>
</protein>
<reference evidence="1" key="1">
    <citation type="submission" date="2019-11" db="EMBL/GenBank/DDBJ databases">
        <authorList>
            <person name="Feng L."/>
        </authorList>
    </citation>
    <scope>NUCLEOTIDE SEQUENCE</scope>
    <source>
        <strain evidence="1">VparvulaLFYP99</strain>
    </source>
</reference>
<name>A0A6N3DYT4_VEIPA</name>
<dbReference type="EMBL" id="CACRUG010000011">
    <property type="protein sequence ID" value="VYU31641.1"/>
    <property type="molecule type" value="Genomic_DNA"/>
</dbReference>
<dbReference type="InterPro" id="IPR008523">
    <property type="entry name" value="DUF805"/>
</dbReference>
<sequence length="334" mass="38536">MHLKINIPNDCNLFKANIRALGDSNIFRNRRLNIITAITYYAAIVFIFLMTMALGFYVNPRLYSAFFYGIDMITNILFLVVLGYRCQDYGIHRYIGILCVVVISSLITLYCGGDFFVSPSNYILAVSDTTISLNKPFFFMVMNRMIFLLLLIPGSQKNSYGDRPASGFWDGSYLVMDPLNIKIVKSKIRKLWNNLIGKKDYDDTLRSGNAIKEQKFEFMEVLQKILIKDIFNFEGRSSRDELMIFTMLFSVLSMLLSYINISDILNSYVVNIFIIDVLVAIIILVPYISLLVRRLHDSGNSGLWLFFIVVPIVNVYVLYMLFFKPTYNDETIKC</sequence>
<accession>A0A6N3DYT4</accession>
<dbReference type="PANTHER" id="PTHR34980">
    <property type="entry name" value="INNER MEMBRANE PROTEIN-RELATED-RELATED"/>
    <property type="match status" value="1"/>
</dbReference>
<dbReference type="RefSeq" id="WP_156697604.1">
    <property type="nucleotide sequence ID" value="NZ_CACRUG010000011.1"/>
</dbReference>
<gene>
    <name evidence="1" type="primary">yhaI_1</name>
    <name evidence="1" type="ORF">VPLFYP99_00597</name>
</gene>
<dbReference type="Pfam" id="PF05656">
    <property type="entry name" value="DUF805"/>
    <property type="match status" value="1"/>
</dbReference>